<feature type="compositionally biased region" description="Acidic residues" evidence="5">
    <location>
        <begin position="12"/>
        <end position="58"/>
    </location>
</feature>
<dbReference type="GO" id="GO:0005852">
    <property type="term" value="C:eukaryotic translation initiation factor 3 complex"/>
    <property type="evidence" value="ECO:0007669"/>
    <property type="project" value="UniProtKB-UniRule"/>
</dbReference>
<keyword evidence="1 4" id="KW-0963">Cytoplasm</keyword>
<evidence type="ECO:0000256" key="2">
    <source>
        <dbReference type="ARBA" id="ARBA00022540"/>
    </source>
</evidence>
<feature type="region of interest" description="Disordered" evidence="5">
    <location>
        <begin position="167"/>
        <end position="188"/>
    </location>
</feature>
<dbReference type="GO" id="GO:0003743">
    <property type="term" value="F:translation initiation factor activity"/>
    <property type="evidence" value="ECO:0007669"/>
    <property type="project" value="UniProtKB-UniRule"/>
</dbReference>
<dbReference type="InterPro" id="IPR036388">
    <property type="entry name" value="WH-like_DNA-bd_sf"/>
</dbReference>
<dbReference type="InterPro" id="IPR027516">
    <property type="entry name" value="EIF3C"/>
</dbReference>
<reference evidence="7" key="1">
    <citation type="journal article" date="2019" name="G3 (Bethesda)">
        <title>Genome Assemblies of Two Rare Opportunistic Yeast Pathogens: Diutina rugosa (syn. Candida rugosa) and Trichomonascus ciferrii (syn. Candida ciferrii).</title>
        <authorList>
            <person name="Mixao V."/>
            <person name="Saus E."/>
            <person name="Hansen A.P."/>
            <person name="Lass-Florl C."/>
            <person name="Gabaldon T."/>
        </authorList>
    </citation>
    <scope>NUCLEOTIDE SEQUENCE</scope>
    <source>
        <strain evidence="7">CBS 4856</strain>
    </source>
</reference>
<feature type="region of interest" description="Disordered" evidence="5">
    <location>
        <begin position="1"/>
        <end position="100"/>
    </location>
</feature>
<evidence type="ECO:0000256" key="1">
    <source>
        <dbReference type="ARBA" id="ARBA00022490"/>
    </source>
</evidence>
<dbReference type="GO" id="GO:0001732">
    <property type="term" value="P:formation of cytoplasmic translation initiation complex"/>
    <property type="evidence" value="ECO:0007669"/>
    <property type="project" value="UniProtKB-UniRule"/>
</dbReference>
<proteinExistence type="inferred from homology"/>
<dbReference type="Pfam" id="PF01399">
    <property type="entry name" value="PCI"/>
    <property type="match status" value="1"/>
</dbReference>
<dbReference type="InterPro" id="IPR000717">
    <property type="entry name" value="PCI_dom"/>
</dbReference>
<accession>A0A642V3H4</accession>
<dbReference type="SMART" id="SM00088">
    <property type="entry name" value="PINT"/>
    <property type="match status" value="1"/>
</dbReference>
<keyword evidence="2 4" id="KW-0396">Initiation factor</keyword>
<dbReference type="VEuPathDB" id="FungiDB:TRICI_003675"/>
<sequence length="875" mass="96608">MSRFFQAGSSDSESDSSDEELYGTSEEEQKSEEESSEEEESEDEDEDESSDESSDDEAGAGAKGPGYYMKNKFLKKDAGGESSSESESEEEGKKVVKSAKDKLIDEIDGAIKAIENAKKINDWVAISSEFDKVNKLVDRAQKQYSTLPKQFVKTCADLETFAQEASKNEKTAKKKMNASNSRALNTLKQRIKKVNREYEDKVSAYRQDPDGFMSEKPSAAASTKPSPSPSPAPGKKTPFAAPAAAVQADDEGFSTVGKGGKVSEVTSESVFQVLMTIVESRGKKNADKADQVRTLEGLVDVCSTPYQTISVLLMLIPIRFDLTASGAVMSTANWKAAEKDVRKLFTVLEEHIATYRVSEYATEPEDLEAGPVAGADGIKEIPGSVISLVERLDDELTRALQMIDPHTTEYVDRMKDESDLYELMLWAQLYLESTISESQNKSETLSRLLVRRLEHVYFKPTSVIITTEVESWTRISSKLDSKITPKVTSATGLGQEYTIELINSICSVLYQQSNTVFRTKAMLSQIYHYALNDNYFKARDMFLMSHLQSSIHSAESSVQVLFNRALVQVGLCAFRIGLISEAQQSLQEMCSSSRLKELLGQGVTKYNQPHSVPDKQRLLPFHMHINLELLECVYLTASLLVEIPTMASLGATSIDAKKKVISKPFRRMLDYHDRQVFTGPPENTRDHIMQAAKALLNGDWTLARDLLTSIKIWSLMAKPGEIKSMLTQKLQQEGLRTYLFSYGSYYQSLSLSTLASLFELSERKVAAIVSKMIANEEIPAALDQKTNAVVFRQGVELSKLQLLAQSLADRAVQLAERNERLAAGGHQLISDPKPSGGSTQGSNQQGGSGAGGASAKKSQQSKPAQHQQQARPVRA</sequence>
<dbReference type="EMBL" id="SWFS01000267">
    <property type="protein sequence ID" value="KAA8911989.1"/>
    <property type="molecule type" value="Genomic_DNA"/>
</dbReference>
<dbReference type="GO" id="GO:0033290">
    <property type="term" value="C:eukaryotic 48S preinitiation complex"/>
    <property type="evidence" value="ECO:0007669"/>
    <property type="project" value="UniProtKB-UniRule"/>
</dbReference>
<comment type="subunit">
    <text evidence="4">Component of the eukaryotic translation initiation factor 3 (eIF-3) complex.</text>
</comment>
<keyword evidence="8" id="KW-1185">Reference proteome</keyword>
<feature type="compositionally biased region" description="Low complexity" evidence="5">
    <location>
        <begin position="853"/>
        <end position="875"/>
    </location>
</feature>
<dbReference type="GO" id="GO:0008541">
    <property type="term" value="C:proteasome regulatory particle, lid subcomplex"/>
    <property type="evidence" value="ECO:0007669"/>
    <property type="project" value="UniProtKB-ARBA"/>
</dbReference>
<feature type="compositionally biased region" description="Low complexity" evidence="5">
    <location>
        <begin position="216"/>
        <end position="225"/>
    </location>
</feature>
<comment type="caution">
    <text evidence="7">The sequence shown here is derived from an EMBL/GenBank/DDBJ whole genome shotgun (WGS) entry which is preliminary data.</text>
</comment>
<name>A0A642V3H4_9ASCO</name>
<dbReference type="Pfam" id="PF05470">
    <property type="entry name" value="eIF-3c_N"/>
    <property type="match status" value="1"/>
</dbReference>
<evidence type="ECO:0000256" key="5">
    <source>
        <dbReference type="SAM" id="MobiDB-lite"/>
    </source>
</evidence>
<dbReference type="InterPro" id="IPR008905">
    <property type="entry name" value="EIF3C_N_dom"/>
</dbReference>
<feature type="domain" description="PCI" evidence="6">
    <location>
        <begin position="621"/>
        <end position="796"/>
    </location>
</feature>
<dbReference type="PROSITE" id="PS50250">
    <property type="entry name" value="PCI"/>
    <property type="match status" value="1"/>
</dbReference>
<comment type="function">
    <text evidence="4">Component of the eukaryotic translation initiation factor 3 (eIF-3) complex, which is involved in protein synthesis of a specialized repertoire of mRNAs and, together with other initiation factors, stimulates binding of mRNA and methionyl-tRNAi to the 40S ribosome. The eIF-3 complex specifically targets and initiates translation of a subset of mRNAs involved in cell proliferation.</text>
</comment>
<feature type="region of interest" description="Disordered" evidence="5">
    <location>
        <begin position="202"/>
        <end position="244"/>
    </location>
</feature>
<organism evidence="7 8">
    <name type="scientific">Trichomonascus ciferrii</name>
    <dbReference type="NCBI Taxonomy" id="44093"/>
    <lineage>
        <taxon>Eukaryota</taxon>
        <taxon>Fungi</taxon>
        <taxon>Dikarya</taxon>
        <taxon>Ascomycota</taxon>
        <taxon>Saccharomycotina</taxon>
        <taxon>Dipodascomycetes</taxon>
        <taxon>Dipodascales</taxon>
        <taxon>Trichomonascaceae</taxon>
        <taxon>Trichomonascus</taxon>
        <taxon>Trichomonascus ciferrii complex</taxon>
    </lineage>
</organism>
<dbReference type="Gene3D" id="1.10.10.10">
    <property type="entry name" value="Winged helix-like DNA-binding domain superfamily/Winged helix DNA-binding domain"/>
    <property type="match status" value="1"/>
</dbReference>
<dbReference type="GO" id="GO:0003723">
    <property type="term" value="F:RNA binding"/>
    <property type="evidence" value="ECO:0007669"/>
    <property type="project" value="InterPro"/>
</dbReference>
<feature type="region of interest" description="Disordered" evidence="5">
    <location>
        <begin position="826"/>
        <end position="875"/>
    </location>
</feature>
<evidence type="ECO:0000256" key="4">
    <source>
        <dbReference type="HAMAP-Rule" id="MF_03002"/>
    </source>
</evidence>
<dbReference type="SUPFAM" id="SSF46785">
    <property type="entry name" value="Winged helix' DNA-binding domain"/>
    <property type="match status" value="1"/>
</dbReference>
<comment type="subcellular location">
    <subcellularLocation>
        <location evidence="4">Cytoplasm</location>
    </subcellularLocation>
</comment>
<dbReference type="GO" id="GO:0031369">
    <property type="term" value="F:translation initiation factor binding"/>
    <property type="evidence" value="ECO:0007669"/>
    <property type="project" value="InterPro"/>
</dbReference>
<dbReference type="GO" id="GO:0016282">
    <property type="term" value="C:eukaryotic 43S preinitiation complex"/>
    <property type="evidence" value="ECO:0007669"/>
    <property type="project" value="UniProtKB-UniRule"/>
</dbReference>
<evidence type="ECO:0000256" key="3">
    <source>
        <dbReference type="ARBA" id="ARBA00022917"/>
    </source>
</evidence>
<dbReference type="FunFam" id="1.10.10.10:FF:000300">
    <property type="entry name" value="Eukaryotic translation initiation factor 3 subunit C"/>
    <property type="match status" value="1"/>
</dbReference>
<dbReference type="PANTHER" id="PTHR13937">
    <property type="entry name" value="EUKARYOTIC TRANSLATION INITATION FACTOR 3, SUBUNIT 8 EIF3S8 -RELATED"/>
    <property type="match status" value="1"/>
</dbReference>
<evidence type="ECO:0000313" key="8">
    <source>
        <dbReference type="Proteomes" id="UP000761534"/>
    </source>
</evidence>
<feature type="compositionally biased region" description="Polar residues" evidence="5">
    <location>
        <begin position="177"/>
        <end position="188"/>
    </location>
</feature>
<evidence type="ECO:0000313" key="7">
    <source>
        <dbReference type="EMBL" id="KAA8911989.1"/>
    </source>
</evidence>
<gene>
    <name evidence="4" type="primary">NIP1</name>
    <name evidence="7" type="ORF">TRICI_003675</name>
</gene>
<dbReference type="InterPro" id="IPR036390">
    <property type="entry name" value="WH_DNA-bd_sf"/>
</dbReference>
<dbReference type="Proteomes" id="UP000761534">
    <property type="component" value="Unassembled WGS sequence"/>
</dbReference>
<evidence type="ECO:0000259" key="6">
    <source>
        <dbReference type="PROSITE" id="PS50250"/>
    </source>
</evidence>
<comment type="similarity">
    <text evidence="4">Belongs to the eIF-3 subunit C family.</text>
</comment>
<protein>
    <recommendedName>
        <fullName evidence="4">Eukaryotic translation initiation factor 3 subunit C</fullName>
        <shortName evidence="4">eIF3c</shortName>
    </recommendedName>
    <alternativeName>
        <fullName evidence="4">Eukaryotic translation initiation factor 3 93 kDa subunit homolog</fullName>
        <shortName evidence="4">eIF3 p93</shortName>
    </alternativeName>
    <alternativeName>
        <fullName evidence="4">Translation initiation factor eIF3, p93 subunit homolog</fullName>
    </alternativeName>
</protein>
<dbReference type="AlphaFoldDB" id="A0A642V3H4"/>
<dbReference type="OrthoDB" id="29647at2759"/>
<dbReference type="HAMAP" id="MF_03002">
    <property type="entry name" value="eIF3c"/>
    <property type="match status" value="1"/>
</dbReference>
<keyword evidence="3 4" id="KW-0648">Protein biosynthesis</keyword>
<dbReference type="PANTHER" id="PTHR13937:SF0">
    <property type="entry name" value="EUKARYOTIC TRANSLATION INITIATION FACTOR 3 SUBUNIT C-RELATED"/>
    <property type="match status" value="1"/>
</dbReference>
<feature type="compositionally biased region" description="Low complexity" evidence="5">
    <location>
        <begin position="233"/>
        <end position="244"/>
    </location>
</feature>
<feature type="compositionally biased region" description="Basic and acidic residues" evidence="5">
    <location>
        <begin position="91"/>
        <end position="100"/>
    </location>
</feature>